<name>A0A0C3E3B9_9AGAM</name>
<dbReference type="OrthoDB" id="2657661at2759"/>
<gene>
    <name evidence="1" type="ORF">SCLCIDRAFT_108361</name>
</gene>
<proteinExistence type="predicted"/>
<evidence type="ECO:0000313" key="2">
    <source>
        <dbReference type="Proteomes" id="UP000053989"/>
    </source>
</evidence>
<dbReference type="AlphaFoldDB" id="A0A0C3E3B9"/>
<organism evidence="1 2">
    <name type="scientific">Scleroderma citrinum Foug A</name>
    <dbReference type="NCBI Taxonomy" id="1036808"/>
    <lineage>
        <taxon>Eukaryota</taxon>
        <taxon>Fungi</taxon>
        <taxon>Dikarya</taxon>
        <taxon>Basidiomycota</taxon>
        <taxon>Agaricomycotina</taxon>
        <taxon>Agaricomycetes</taxon>
        <taxon>Agaricomycetidae</taxon>
        <taxon>Boletales</taxon>
        <taxon>Sclerodermatineae</taxon>
        <taxon>Sclerodermataceae</taxon>
        <taxon>Scleroderma</taxon>
    </lineage>
</organism>
<sequence>MKIFCTSPLPSLYHFLSEAFIGLYYYESFHGEQCARLNINRSVHGWKYHPSKMMIICAPLLFFSPVTSVHHLHTTFVDRLVIRVRWNAFVTRLSLFSSHTRDLTHSPQQATVLLGANVGFLGITSVDNGNEVSLRQISSYLSLMASFASIMLGLVFVQHNRTERWNSVFTVARFLGLLWDERHGPEKLTIVYSLPHAFLVWRCVIFSSRFFRE</sequence>
<protein>
    <submittedName>
        <fullName evidence="1">Uncharacterized protein</fullName>
    </submittedName>
</protein>
<accession>A0A0C3E3B9</accession>
<dbReference type="STRING" id="1036808.A0A0C3E3B9"/>
<dbReference type="Proteomes" id="UP000053989">
    <property type="component" value="Unassembled WGS sequence"/>
</dbReference>
<dbReference type="EMBL" id="KN822013">
    <property type="protein sequence ID" value="KIM67300.1"/>
    <property type="molecule type" value="Genomic_DNA"/>
</dbReference>
<reference evidence="2" key="2">
    <citation type="submission" date="2015-01" db="EMBL/GenBank/DDBJ databases">
        <title>Evolutionary Origins and Diversification of the Mycorrhizal Mutualists.</title>
        <authorList>
            <consortium name="DOE Joint Genome Institute"/>
            <consortium name="Mycorrhizal Genomics Consortium"/>
            <person name="Kohler A."/>
            <person name="Kuo A."/>
            <person name="Nagy L.G."/>
            <person name="Floudas D."/>
            <person name="Copeland A."/>
            <person name="Barry K.W."/>
            <person name="Cichocki N."/>
            <person name="Veneault-Fourrey C."/>
            <person name="LaButti K."/>
            <person name="Lindquist E.A."/>
            <person name="Lipzen A."/>
            <person name="Lundell T."/>
            <person name="Morin E."/>
            <person name="Murat C."/>
            <person name="Riley R."/>
            <person name="Ohm R."/>
            <person name="Sun H."/>
            <person name="Tunlid A."/>
            <person name="Henrissat B."/>
            <person name="Grigoriev I.V."/>
            <person name="Hibbett D.S."/>
            <person name="Martin F."/>
        </authorList>
    </citation>
    <scope>NUCLEOTIDE SEQUENCE [LARGE SCALE GENOMIC DNA]</scope>
    <source>
        <strain evidence="2">Foug A</strain>
    </source>
</reference>
<reference evidence="1 2" key="1">
    <citation type="submission" date="2014-04" db="EMBL/GenBank/DDBJ databases">
        <authorList>
            <consortium name="DOE Joint Genome Institute"/>
            <person name="Kuo A."/>
            <person name="Kohler A."/>
            <person name="Nagy L.G."/>
            <person name="Floudas D."/>
            <person name="Copeland A."/>
            <person name="Barry K.W."/>
            <person name="Cichocki N."/>
            <person name="Veneault-Fourrey C."/>
            <person name="LaButti K."/>
            <person name="Lindquist E.A."/>
            <person name="Lipzen A."/>
            <person name="Lundell T."/>
            <person name="Morin E."/>
            <person name="Murat C."/>
            <person name="Sun H."/>
            <person name="Tunlid A."/>
            <person name="Henrissat B."/>
            <person name="Grigoriev I.V."/>
            <person name="Hibbett D.S."/>
            <person name="Martin F."/>
            <person name="Nordberg H.P."/>
            <person name="Cantor M.N."/>
            <person name="Hua S.X."/>
        </authorList>
    </citation>
    <scope>NUCLEOTIDE SEQUENCE [LARGE SCALE GENOMIC DNA]</scope>
    <source>
        <strain evidence="1 2">Foug A</strain>
    </source>
</reference>
<dbReference type="HOGENOM" id="CLU_1295076_0_0_1"/>
<evidence type="ECO:0000313" key="1">
    <source>
        <dbReference type="EMBL" id="KIM67300.1"/>
    </source>
</evidence>
<keyword evidence="2" id="KW-1185">Reference proteome</keyword>
<dbReference type="InParanoid" id="A0A0C3E3B9"/>